<feature type="disulfide bond" evidence="4">
    <location>
        <begin position="3"/>
        <end position="46"/>
    </location>
</feature>
<keyword evidence="1 4" id="KW-0768">Sushi</keyword>
<dbReference type="AlphaFoldDB" id="A0A212CRI1"/>
<dbReference type="InterPro" id="IPR035976">
    <property type="entry name" value="Sushi/SCR/CCP_sf"/>
</dbReference>
<evidence type="ECO:0000256" key="4">
    <source>
        <dbReference type="PROSITE-ProRule" id="PRU00302"/>
    </source>
</evidence>
<feature type="non-terminal residue" evidence="6">
    <location>
        <position position="1"/>
    </location>
</feature>
<dbReference type="SMART" id="SM00032">
    <property type="entry name" value="CCP"/>
    <property type="match status" value="2"/>
</dbReference>
<feature type="domain" description="Sushi" evidence="5">
    <location>
        <begin position="1"/>
        <end position="59"/>
    </location>
</feature>
<evidence type="ECO:0000313" key="6">
    <source>
        <dbReference type="EMBL" id="OWK08573.1"/>
    </source>
</evidence>
<comment type="caution">
    <text evidence="6">The sequence shown here is derived from an EMBL/GenBank/DDBJ whole genome shotgun (WGS) entry which is preliminary data.</text>
</comment>
<protein>
    <submittedName>
        <fullName evidence="6">CFH</fullName>
    </submittedName>
</protein>
<evidence type="ECO:0000256" key="1">
    <source>
        <dbReference type="ARBA" id="ARBA00022659"/>
    </source>
</evidence>
<comment type="caution">
    <text evidence="4">Lacks conserved residue(s) required for the propagation of feature annotation.</text>
</comment>
<keyword evidence="3 4" id="KW-1015">Disulfide bond</keyword>
<dbReference type="PANTHER" id="PTHR45785">
    <property type="entry name" value="COMPLEMENT FACTOR H-RELATED"/>
    <property type="match status" value="1"/>
</dbReference>
<proteinExistence type="predicted"/>
<dbReference type="GO" id="GO:0001851">
    <property type="term" value="F:complement component C3b binding"/>
    <property type="evidence" value="ECO:0007669"/>
    <property type="project" value="TreeGrafter"/>
</dbReference>
<dbReference type="PROSITE" id="PS50923">
    <property type="entry name" value="SUSHI"/>
    <property type="match status" value="2"/>
</dbReference>
<name>A0A212CRI1_CEREH</name>
<feature type="non-terminal residue" evidence="6">
    <location>
        <position position="116"/>
    </location>
</feature>
<dbReference type="EMBL" id="MKHE01000014">
    <property type="protein sequence ID" value="OWK08573.1"/>
    <property type="molecule type" value="Genomic_DNA"/>
</dbReference>
<evidence type="ECO:0000259" key="5">
    <source>
        <dbReference type="PROSITE" id="PS50923"/>
    </source>
</evidence>
<keyword evidence="2" id="KW-0732">Signal</keyword>
<evidence type="ECO:0000313" key="7">
    <source>
        <dbReference type="Proteomes" id="UP000242450"/>
    </source>
</evidence>
<dbReference type="SUPFAM" id="SSF57535">
    <property type="entry name" value="Complement control module/SCR domain"/>
    <property type="match status" value="2"/>
</dbReference>
<dbReference type="OrthoDB" id="10051774at2759"/>
<gene>
    <name evidence="6" type="ORF">Celaphus_00010783</name>
</gene>
<organism evidence="6 7">
    <name type="scientific">Cervus elaphus hippelaphus</name>
    <name type="common">European red deer</name>
    <dbReference type="NCBI Taxonomy" id="46360"/>
    <lineage>
        <taxon>Eukaryota</taxon>
        <taxon>Metazoa</taxon>
        <taxon>Chordata</taxon>
        <taxon>Craniata</taxon>
        <taxon>Vertebrata</taxon>
        <taxon>Euteleostomi</taxon>
        <taxon>Mammalia</taxon>
        <taxon>Eutheria</taxon>
        <taxon>Laurasiatheria</taxon>
        <taxon>Artiodactyla</taxon>
        <taxon>Ruminantia</taxon>
        <taxon>Pecora</taxon>
        <taxon>Cervidae</taxon>
        <taxon>Cervinae</taxon>
        <taxon>Cervus</taxon>
    </lineage>
</organism>
<accession>A0A212CRI1</accession>
<dbReference type="CDD" id="cd00033">
    <property type="entry name" value="CCP"/>
    <property type="match status" value="2"/>
</dbReference>
<dbReference type="Gene3D" id="2.10.70.10">
    <property type="entry name" value="Complement Module, domain 1"/>
    <property type="match status" value="2"/>
</dbReference>
<feature type="domain" description="Sushi" evidence="5">
    <location>
        <begin position="60"/>
        <end position="116"/>
    </location>
</feature>
<dbReference type="GO" id="GO:0005615">
    <property type="term" value="C:extracellular space"/>
    <property type="evidence" value="ECO:0007669"/>
    <property type="project" value="TreeGrafter"/>
</dbReference>
<reference evidence="6 7" key="1">
    <citation type="journal article" date="2018" name="Mol. Genet. Genomics">
        <title>The red deer Cervus elaphus genome CerEla1.0: sequencing, annotating, genes, and chromosomes.</title>
        <authorList>
            <person name="Bana N.A."/>
            <person name="Nyiri A."/>
            <person name="Nagy J."/>
            <person name="Frank K."/>
            <person name="Nagy T."/>
            <person name="Steger V."/>
            <person name="Schiller M."/>
            <person name="Lakatos P."/>
            <person name="Sugar L."/>
            <person name="Horn P."/>
            <person name="Barta E."/>
            <person name="Orosz L."/>
        </authorList>
    </citation>
    <scope>NUCLEOTIDE SEQUENCE [LARGE SCALE GENOMIC DNA]</scope>
    <source>
        <strain evidence="6">Hungarian</strain>
    </source>
</reference>
<dbReference type="PANTHER" id="PTHR45785:SF7">
    <property type="entry name" value="COMPLEMENT FACTOR H"/>
    <property type="match status" value="1"/>
</dbReference>
<dbReference type="InterPro" id="IPR000436">
    <property type="entry name" value="Sushi_SCR_CCP_dom"/>
</dbReference>
<evidence type="ECO:0000256" key="3">
    <source>
        <dbReference type="ARBA" id="ARBA00023157"/>
    </source>
</evidence>
<keyword evidence="7" id="KW-1185">Reference proteome</keyword>
<dbReference type="Proteomes" id="UP000242450">
    <property type="component" value="Chromosome 14"/>
</dbReference>
<evidence type="ECO:0000256" key="2">
    <source>
        <dbReference type="ARBA" id="ARBA00022729"/>
    </source>
</evidence>
<dbReference type="GO" id="GO:0006956">
    <property type="term" value="P:complement activation"/>
    <property type="evidence" value="ECO:0007669"/>
    <property type="project" value="TreeGrafter"/>
</dbReference>
<dbReference type="InterPro" id="IPR051503">
    <property type="entry name" value="ComplSys_Reg/VirEntry_Med"/>
</dbReference>
<dbReference type="Pfam" id="PF00084">
    <property type="entry name" value="Sushi"/>
    <property type="match status" value="2"/>
</dbReference>
<sequence length="116" mass="13222">TNCVNLPTFDDAVLIDQEKDFYRSGEQVAFKCLPYYQLDGSNTIQCVKSKWIGRPACRDVSCVNPPQVENAVIQNQKFRYQSGEKARYKCIGNYDLFGEIDVVCLNGTWTKPPQCK</sequence>